<evidence type="ECO:0000256" key="7">
    <source>
        <dbReference type="SAM" id="MobiDB-lite"/>
    </source>
</evidence>
<dbReference type="SUPFAM" id="SSF48726">
    <property type="entry name" value="Immunoglobulin"/>
    <property type="match status" value="8"/>
</dbReference>
<dbReference type="SMART" id="SM00408">
    <property type="entry name" value="IGc2"/>
    <property type="match status" value="4"/>
</dbReference>
<keyword evidence="2" id="KW-0677">Repeat</keyword>
<dbReference type="InterPro" id="IPR003961">
    <property type="entry name" value="FN3_dom"/>
</dbReference>
<feature type="signal peptide" evidence="9">
    <location>
        <begin position="1"/>
        <end position="23"/>
    </location>
</feature>
<sequence>MITLQSIWFYLLANVFFLQCLPAQSGQYYIVKPHDLSALLGSNVTIPCVIQPPHGDVQWTKDGLALGYDRSLAAFPSWKIVGSESDGQFNFFIDGLKLEDEGLFACEVSPFMDYPALKEVANLRVLVKPSRVQINDRPTDSSKIQPVSIRYDEPTYQVNCKVDGAKPAAQIKWLNESGHEFYGTSRTYQQGRLYSTISTLHLQPSLTLHKKKFTCDVRHETLTNGDKLRTAFEVEVTAPPSSPVISGYTSGQRLLNGTQLQLSCVARGGYPLSRVIWYRLLPSTNPEGGPIEEKLIDNSFNVNSDYTENNYTFIVTPQDNNSTLKCDVINSYLYTLGKQMNNRITMQVNFGPSEVFMHDNTPNSTTTIVDGTTRQFVCNSTTSNPRPLLLWKLDNQILTPDVPPKDEVGLYGGTRVQIVKTMGIDTRLKEHHGKQLICEGKNPETGHTVQDRTFLNIIYDANDIEIHGFQNNQIVKAGETVSIECLLRGGNPVGRVDWYKGERFLRSEYKTDAKYALAKIEFEALPSDDNVTLTCKGQVHDFKEKSASIKLRVFFLPLDVTILDNQRLNALTVGDKPEFTCKTTHSNPQSQLRVYRQGNDGRHYLDTTDEMNIKENGGFINSVKFQLPSVDITYHGNFLTCESSIDINGEIITKHASYVINVNHKPHFNDYDPFADVKENQSFNLTLEAIGYPMPVTYTWYHPSGRALVTGQAYTVQQGHLSIRSITKTDLGVYRCQATNTIGTTETNFTLNVLYAPVVTKTIGFSSFDAVTPGATVTLKCQIEANPINLSNIRWFKNSVPIIQNGIRFERQFVLNEASLIIRSVRKEDAGQYTCEIENPFGQNQANVPLVVKYPPEITRDPKYSKAATDSDRFLTAELHCGISALPKPTVQWYKVKDSVILTVANMEYANIFSLQGPDELPLISKYRTVINDLPSTSTPQTLFTYDSVLFIANVTKEDHGTYRCKADNQLGTDIAYVQLTGLTRPDTPTDLQARNVTHNSILLQWQPGFDGGAPQQFQIRYRLQANDRYHYEDIPPRATAVAVKNLEIGTTYLFAVRSNNSYHLSPWTDEFSITTSRDVPQSIYPFIPQTRFSLTVILVVCALGILLLLFNIILIAIFVKRRRKKSDNDSTTGTNETEANTVEIFQPPPIFTDDNSGYPFNTYQRYDEEDVKRPFVTHATTGTKTLRLSPQNQNSGEKRILQPQSPLWRNNEPDDDVSYVDSIRQLQHSIIDDSYAAVKKGRFSPYDNLRINSPHHSNDIITYRSFKENRQNNNNNNNNNNSDHSDYLRGQLV</sequence>
<feature type="chain" id="PRO_5036223530" description="Nephrin" evidence="9">
    <location>
        <begin position="24"/>
        <end position="1294"/>
    </location>
</feature>
<dbReference type="PANTHER" id="PTHR11640">
    <property type="entry name" value="NEPHRIN"/>
    <property type="match status" value="1"/>
</dbReference>
<dbReference type="Pfam" id="PF08205">
    <property type="entry name" value="C2-set_2"/>
    <property type="match status" value="3"/>
</dbReference>
<comment type="subcellular location">
    <subcellularLocation>
        <location evidence="1">Membrane</location>
        <topology evidence="1">Single-pass type I membrane protein</topology>
    </subcellularLocation>
</comment>
<evidence type="ECO:0000313" key="12">
    <source>
        <dbReference type="EMBL" id="CAF0877281.1"/>
    </source>
</evidence>
<feature type="domain" description="Ig-like" evidence="10">
    <location>
        <begin position="856"/>
        <end position="981"/>
    </location>
</feature>
<keyword evidence="9" id="KW-0732">Signal</keyword>
<feature type="region of interest" description="Disordered" evidence="7">
    <location>
        <begin position="1270"/>
        <end position="1294"/>
    </location>
</feature>
<dbReference type="InterPro" id="IPR007110">
    <property type="entry name" value="Ig-like_dom"/>
</dbReference>
<evidence type="ECO:0000259" key="10">
    <source>
        <dbReference type="PROSITE" id="PS50835"/>
    </source>
</evidence>
<keyword evidence="3 8" id="KW-0472">Membrane</keyword>
<evidence type="ECO:0000256" key="8">
    <source>
        <dbReference type="SAM" id="Phobius"/>
    </source>
</evidence>
<dbReference type="InterPro" id="IPR013162">
    <property type="entry name" value="CD80_C2-set"/>
</dbReference>
<feature type="transmembrane region" description="Helical" evidence="8">
    <location>
        <begin position="1093"/>
        <end position="1120"/>
    </location>
</feature>
<organism evidence="12 14">
    <name type="scientific">Didymodactylos carnosus</name>
    <dbReference type="NCBI Taxonomy" id="1234261"/>
    <lineage>
        <taxon>Eukaryota</taxon>
        <taxon>Metazoa</taxon>
        <taxon>Spiralia</taxon>
        <taxon>Gnathifera</taxon>
        <taxon>Rotifera</taxon>
        <taxon>Eurotatoria</taxon>
        <taxon>Bdelloidea</taxon>
        <taxon>Philodinida</taxon>
        <taxon>Philodinidae</taxon>
        <taxon>Didymodactylos</taxon>
    </lineage>
</organism>
<evidence type="ECO:0000313" key="14">
    <source>
        <dbReference type="Proteomes" id="UP000663829"/>
    </source>
</evidence>
<accession>A0A813Y656</accession>
<feature type="domain" description="Ig-like" evidence="10">
    <location>
        <begin position="666"/>
        <end position="752"/>
    </location>
</feature>
<reference evidence="12" key="1">
    <citation type="submission" date="2021-02" db="EMBL/GenBank/DDBJ databases">
        <authorList>
            <person name="Nowell W R."/>
        </authorList>
    </citation>
    <scope>NUCLEOTIDE SEQUENCE</scope>
</reference>
<dbReference type="Gene3D" id="2.60.40.10">
    <property type="entry name" value="Immunoglobulins"/>
    <property type="match status" value="9"/>
</dbReference>
<keyword evidence="5" id="KW-0325">Glycoprotein</keyword>
<proteinExistence type="predicted"/>
<dbReference type="PROSITE" id="PS50853">
    <property type="entry name" value="FN3"/>
    <property type="match status" value="1"/>
</dbReference>
<dbReference type="Proteomes" id="UP000663829">
    <property type="component" value="Unassembled WGS sequence"/>
</dbReference>
<dbReference type="SMART" id="SM00060">
    <property type="entry name" value="FN3"/>
    <property type="match status" value="1"/>
</dbReference>
<gene>
    <name evidence="12" type="ORF">GPM918_LOCUS7420</name>
    <name evidence="13" type="ORF">SRO942_LOCUS7420</name>
</gene>
<dbReference type="PANTHER" id="PTHR11640:SF31">
    <property type="entry name" value="IRREGULAR CHIASM C-ROUGHEST PROTEIN-RELATED"/>
    <property type="match status" value="1"/>
</dbReference>
<dbReference type="Pfam" id="PF00041">
    <property type="entry name" value="fn3"/>
    <property type="match status" value="1"/>
</dbReference>
<evidence type="ECO:0000256" key="1">
    <source>
        <dbReference type="ARBA" id="ARBA00004479"/>
    </source>
</evidence>
<dbReference type="CDD" id="cd00063">
    <property type="entry name" value="FN3"/>
    <property type="match status" value="1"/>
</dbReference>
<dbReference type="InterPro" id="IPR003598">
    <property type="entry name" value="Ig_sub2"/>
</dbReference>
<dbReference type="GO" id="GO:0005911">
    <property type="term" value="C:cell-cell junction"/>
    <property type="evidence" value="ECO:0007669"/>
    <property type="project" value="TreeGrafter"/>
</dbReference>
<dbReference type="GO" id="GO:0098609">
    <property type="term" value="P:cell-cell adhesion"/>
    <property type="evidence" value="ECO:0007669"/>
    <property type="project" value="TreeGrafter"/>
</dbReference>
<protein>
    <recommendedName>
        <fullName evidence="15">Nephrin</fullName>
    </recommendedName>
</protein>
<dbReference type="InterPro" id="IPR051275">
    <property type="entry name" value="Cell_adhesion_signaling"/>
</dbReference>
<evidence type="ECO:0000256" key="4">
    <source>
        <dbReference type="ARBA" id="ARBA00023157"/>
    </source>
</evidence>
<feature type="domain" description="Ig-like" evidence="10">
    <location>
        <begin position="243"/>
        <end position="345"/>
    </location>
</feature>
<dbReference type="OrthoDB" id="10028801at2759"/>
<evidence type="ECO:0000256" key="6">
    <source>
        <dbReference type="ARBA" id="ARBA00023319"/>
    </source>
</evidence>
<feature type="domain" description="Ig-like" evidence="10">
    <location>
        <begin position="22"/>
        <end position="124"/>
    </location>
</feature>
<name>A0A813Y656_9BILA</name>
<dbReference type="InterPro" id="IPR003599">
    <property type="entry name" value="Ig_sub"/>
</dbReference>
<dbReference type="InterPro" id="IPR036116">
    <property type="entry name" value="FN3_sf"/>
</dbReference>
<dbReference type="EMBL" id="CAJNOQ010001213">
    <property type="protein sequence ID" value="CAF0877281.1"/>
    <property type="molecule type" value="Genomic_DNA"/>
</dbReference>
<keyword evidence="8" id="KW-1133">Transmembrane helix</keyword>
<dbReference type="InterPro" id="IPR013098">
    <property type="entry name" value="Ig_I-set"/>
</dbReference>
<evidence type="ECO:0008006" key="15">
    <source>
        <dbReference type="Google" id="ProtNLM"/>
    </source>
</evidence>
<evidence type="ECO:0000256" key="2">
    <source>
        <dbReference type="ARBA" id="ARBA00022737"/>
    </source>
</evidence>
<dbReference type="SUPFAM" id="SSF49265">
    <property type="entry name" value="Fibronectin type III"/>
    <property type="match status" value="1"/>
</dbReference>
<dbReference type="InterPro" id="IPR013783">
    <property type="entry name" value="Ig-like_fold"/>
</dbReference>
<dbReference type="SMART" id="SM00409">
    <property type="entry name" value="IG"/>
    <property type="match status" value="6"/>
</dbReference>
<keyword evidence="8" id="KW-0812">Transmembrane</keyword>
<comment type="caution">
    <text evidence="12">The sequence shown here is derived from an EMBL/GenBank/DDBJ whole genome shotgun (WGS) entry which is preliminary data.</text>
</comment>
<dbReference type="FunFam" id="2.60.40.10:FF:000032">
    <property type="entry name" value="palladin isoform X1"/>
    <property type="match status" value="1"/>
</dbReference>
<dbReference type="CDD" id="cd00096">
    <property type="entry name" value="Ig"/>
    <property type="match status" value="2"/>
</dbReference>
<keyword evidence="6" id="KW-0393">Immunoglobulin domain</keyword>
<dbReference type="EMBL" id="CAJOBC010001213">
    <property type="protein sequence ID" value="CAF3664012.1"/>
    <property type="molecule type" value="Genomic_DNA"/>
</dbReference>
<feature type="domain" description="Fibronectin type-III" evidence="11">
    <location>
        <begin position="988"/>
        <end position="1079"/>
    </location>
</feature>
<dbReference type="Proteomes" id="UP000681722">
    <property type="component" value="Unassembled WGS sequence"/>
</dbReference>
<evidence type="ECO:0000256" key="9">
    <source>
        <dbReference type="SAM" id="SignalP"/>
    </source>
</evidence>
<feature type="domain" description="Ig-like" evidence="10">
    <location>
        <begin position="757"/>
        <end position="849"/>
    </location>
</feature>
<feature type="domain" description="Ig-like" evidence="10">
    <location>
        <begin position="138"/>
        <end position="237"/>
    </location>
</feature>
<dbReference type="GO" id="GO:0005886">
    <property type="term" value="C:plasma membrane"/>
    <property type="evidence" value="ECO:0007669"/>
    <property type="project" value="TreeGrafter"/>
</dbReference>
<dbReference type="InterPro" id="IPR036179">
    <property type="entry name" value="Ig-like_dom_sf"/>
</dbReference>
<evidence type="ECO:0000256" key="5">
    <source>
        <dbReference type="ARBA" id="ARBA00023180"/>
    </source>
</evidence>
<dbReference type="Pfam" id="PF13927">
    <property type="entry name" value="Ig_3"/>
    <property type="match status" value="2"/>
</dbReference>
<dbReference type="Pfam" id="PF07679">
    <property type="entry name" value="I-set"/>
    <property type="match status" value="1"/>
</dbReference>
<dbReference type="GO" id="GO:0050839">
    <property type="term" value="F:cell adhesion molecule binding"/>
    <property type="evidence" value="ECO:0007669"/>
    <property type="project" value="TreeGrafter"/>
</dbReference>
<evidence type="ECO:0000259" key="11">
    <source>
        <dbReference type="PROSITE" id="PS50853"/>
    </source>
</evidence>
<evidence type="ECO:0000256" key="3">
    <source>
        <dbReference type="ARBA" id="ARBA00023136"/>
    </source>
</evidence>
<keyword evidence="4" id="KW-1015">Disulfide bond</keyword>
<dbReference type="PROSITE" id="PS50835">
    <property type="entry name" value="IG_LIKE"/>
    <property type="match status" value="7"/>
</dbReference>
<evidence type="ECO:0000313" key="13">
    <source>
        <dbReference type="EMBL" id="CAF3664012.1"/>
    </source>
</evidence>
<feature type="compositionally biased region" description="Low complexity" evidence="7">
    <location>
        <begin position="1273"/>
        <end position="1282"/>
    </location>
</feature>
<keyword evidence="14" id="KW-1185">Reference proteome</keyword>
<feature type="domain" description="Ig-like" evidence="10">
    <location>
        <begin position="443"/>
        <end position="593"/>
    </location>
</feature>